<name>E4RQ12_LEAB4</name>
<keyword evidence="7 13" id="KW-0808">Transferase</keyword>
<keyword evidence="8 13" id="KW-0547">Nucleotide-binding</keyword>
<evidence type="ECO:0000313" key="15">
    <source>
        <dbReference type="Proteomes" id="UP000007435"/>
    </source>
</evidence>
<dbReference type="GO" id="GO:0009029">
    <property type="term" value="F:lipid-A 4'-kinase activity"/>
    <property type="evidence" value="ECO:0007669"/>
    <property type="project" value="UniProtKB-UniRule"/>
</dbReference>
<keyword evidence="6 13" id="KW-0441">Lipid A biosynthesis</keyword>
<organism evidence="14 15">
    <name type="scientific">Leadbetterella byssophila (strain DSM 17132 / JCM 16389 / KACC 11308 / NBRC 106382 / 4M15)</name>
    <dbReference type="NCBI Taxonomy" id="649349"/>
    <lineage>
        <taxon>Bacteria</taxon>
        <taxon>Pseudomonadati</taxon>
        <taxon>Bacteroidota</taxon>
        <taxon>Cytophagia</taxon>
        <taxon>Cytophagales</taxon>
        <taxon>Leadbetterellaceae</taxon>
        <taxon>Leadbetterella</taxon>
    </lineage>
</organism>
<dbReference type="HAMAP" id="MF_00409">
    <property type="entry name" value="LpxK"/>
    <property type="match status" value="1"/>
</dbReference>
<dbReference type="PANTHER" id="PTHR42724:SF1">
    <property type="entry name" value="TETRAACYLDISACCHARIDE 4'-KINASE, MITOCHONDRIAL-RELATED"/>
    <property type="match status" value="1"/>
</dbReference>
<evidence type="ECO:0000256" key="10">
    <source>
        <dbReference type="ARBA" id="ARBA00022840"/>
    </source>
</evidence>
<comment type="function">
    <text evidence="1 13">Transfers the gamma-phosphate of ATP to the 4'-position of a tetraacyldisaccharide 1-phosphate intermediate (termed DS-1-P) to form tetraacyldisaccharide 1,4'-bis-phosphate (lipid IVA).</text>
</comment>
<keyword evidence="15" id="KW-1185">Reference proteome</keyword>
<evidence type="ECO:0000256" key="7">
    <source>
        <dbReference type="ARBA" id="ARBA00022679"/>
    </source>
</evidence>
<evidence type="ECO:0000313" key="14">
    <source>
        <dbReference type="EMBL" id="ADQ16495.1"/>
    </source>
</evidence>
<comment type="pathway">
    <text evidence="2 13">Glycolipid biosynthesis; lipid IV(A) biosynthesis; lipid IV(A) from (3R)-3-hydroxytetradecanoyl-[acyl-carrier-protein] and UDP-N-acetyl-alpha-D-glucosamine: step 6/6.</text>
</comment>
<evidence type="ECO:0000256" key="3">
    <source>
        <dbReference type="ARBA" id="ARBA00012071"/>
    </source>
</evidence>
<evidence type="ECO:0000256" key="8">
    <source>
        <dbReference type="ARBA" id="ARBA00022741"/>
    </source>
</evidence>
<dbReference type="eggNOG" id="COG1663">
    <property type="taxonomic scope" value="Bacteria"/>
</dbReference>
<dbReference type="GO" id="GO:0009245">
    <property type="term" value="P:lipid A biosynthetic process"/>
    <property type="evidence" value="ECO:0007669"/>
    <property type="project" value="UniProtKB-UniRule"/>
</dbReference>
<accession>E4RQ12</accession>
<reference key="1">
    <citation type="submission" date="2010-11" db="EMBL/GenBank/DDBJ databases">
        <title>The complete genome of Leadbetterella byssophila DSM 17132.</title>
        <authorList>
            <consortium name="US DOE Joint Genome Institute (JGI-PGF)"/>
            <person name="Lucas S."/>
            <person name="Copeland A."/>
            <person name="Lapidus A."/>
            <person name="Glavina del Rio T."/>
            <person name="Dalin E."/>
            <person name="Tice H."/>
            <person name="Bruce D."/>
            <person name="Goodwin L."/>
            <person name="Pitluck S."/>
            <person name="Kyrpides N."/>
            <person name="Mavromatis K."/>
            <person name="Ivanova N."/>
            <person name="Teshima H."/>
            <person name="Brettin T."/>
            <person name="Detter J.C."/>
            <person name="Han C."/>
            <person name="Tapia R."/>
            <person name="Land M."/>
            <person name="Hauser L."/>
            <person name="Markowitz V."/>
            <person name="Cheng J.-F."/>
            <person name="Hugenholtz P."/>
            <person name="Woyke T."/>
            <person name="Wu D."/>
            <person name="Tindall B."/>
            <person name="Pomrenke H.G."/>
            <person name="Brambilla E."/>
            <person name="Klenk H.-P."/>
            <person name="Eisen J.A."/>
        </authorList>
    </citation>
    <scope>NUCLEOTIDE SEQUENCE [LARGE SCALE GENOMIC DNA]</scope>
    <source>
        <strain>DSM 17132</strain>
    </source>
</reference>
<dbReference type="Proteomes" id="UP000007435">
    <property type="component" value="Chromosome"/>
</dbReference>
<evidence type="ECO:0000256" key="2">
    <source>
        <dbReference type="ARBA" id="ARBA00004870"/>
    </source>
</evidence>
<evidence type="ECO:0000256" key="5">
    <source>
        <dbReference type="ARBA" id="ARBA00022516"/>
    </source>
</evidence>
<evidence type="ECO:0000256" key="11">
    <source>
        <dbReference type="ARBA" id="ARBA00023098"/>
    </source>
</evidence>
<dbReference type="KEGG" id="lby:Lbys_0735"/>
<feature type="binding site" evidence="13">
    <location>
        <begin position="45"/>
        <end position="52"/>
    </location>
    <ligand>
        <name>ATP</name>
        <dbReference type="ChEBI" id="CHEBI:30616"/>
    </ligand>
</feature>
<keyword evidence="5 13" id="KW-0444">Lipid biosynthesis</keyword>
<reference evidence="14 15" key="2">
    <citation type="journal article" date="2011" name="Stand. Genomic Sci.">
        <title>Complete genome sequence of Leadbetterella byssophila type strain (4M15).</title>
        <authorList>
            <person name="Abt B."/>
            <person name="Teshima H."/>
            <person name="Lucas S."/>
            <person name="Lapidus A."/>
            <person name="Del Rio T.G."/>
            <person name="Nolan M."/>
            <person name="Tice H."/>
            <person name="Cheng J.F."/>
            <person name="Pitluck S."/>
            <person name="Liolios K."/>
            <person name="Pagani I."/>
            <person name="Ivanova N."/>
            <person name="Mavromatis K."/>
            <person name="Pati A."/>
            <person name="Tapia R."/>
            <person name="Han C."/>
            <person name="Goodwin L."/>
            <person name="Chen A."/>
            <person name="Palaniappan K."/>
            <person name="Land M."/>
            <person name="Hauser L."/>
            <person name="Chang Y.J."/>
            <person name="Jeffries C.D."/>
            <person name="Rohde M."/>
            <person name="Goker M."/>
            <person name="Tindall B.J."/>
            <person name="Detter J.C."/>
            <person name="Woyke T."/>
            <person name="Bristow J."/>
            <person name="Eisen J.A."/>
            <person name="Markowitz V."/>
            <person name="Hugenholtz P."/>
            <person name="Klenk H.P."/>
            <person name="Kyrpides N.C."/>
        </authorList>
    </citation>
    <scope>NUCLEOTIDE SEQUENCE [LARGE SCALE GENOMIC DNA]</scope>
    <source>
        <strain evidence="15">DSM 17132 / JCM 16389 / KACC 11308 / NBRC 106382 / 4M15</strain>
    </source>
</reference>
<evidence type="ECO:0000256" key="12">
    <source>
        <dbReference type="ARBA" id="ARBA00029757"/>
    </source>
</evidence>
<dbReference type="InterPro" id="IPR003758">
    <property type="entry name" value="LpxK"/>
</dbReference>
<evidence type="ECO:0000256" key="9">
    <source>
        <dbReference type="ARBA" id="ARBA00022777"/>
    </source>
</evidence>
<dbReference type="GO" id="GO:0009244">
    <property type="term" value="P:lipopolysaccharide core region biosynthetic process"/>
    <property type="evidence" value="ECO:0007669"/>
    <property type="project" value="TreeGrafter"/>
</dbReference>
<sequence length="335" mass="38591">MLLKVSYPLHLVYKGITSFRNFLFDQGLLKEFHPEVPTIGVGNLTVGGTGKTPMVDYLLDLLSDRNLGVISRGYGRKTKGFLEIRPSSSAEEVGDEPRMLADKHPEARFFVSEDRVKGIQRARDLYSDIHTFVFDDVYQHRYLKPDFLILLSDYHRPFYKDHVLPYGRLRESRKGADRADVVIITKCPLDISESEKKGIEKEVRRYSTSPVFFASYQIQVPQNGKGNQLEKGSKVVLLSAIAENKKFFEQQSKNYEIIKHYAFRDHYKIPPIKIKEILSKHQDVAILTTEKDLVKIRQDIGTEDLDRVFTPVVKVEMGEDFGKYLRTQLGFVEKP</sequence>
<dbReference type="PANTHER" id="PTHR42724">
    <property type="entry name" value="TETRAACYLDISACCHARIDE 4'-KINASE"/>
    <property type="match status" value="1"/>
</dbReference>
<dbReference type="Pfam" id="PF02606">
    <property type="entry name" value="LpxK"/>
    <property type="match status" value="1"/>
</dbReference>
<evidence type="ECO:0000256" key="13">
    <source>
        <dbReference type="HAMAP-Rule" id="MF_00409"/>
    </source>
</evidence>
<proteinExistence type="inferred from homology"/>
<dbReference type="UniPathway" id="UPA00359">
    <property type="reaction ID" value="UER00482"/>
</dbReference>
<dbReference type="GO" id="GO:0005886">
    <property type="term" value="C:plasma membrane"/>
    <property type="evidence" value="ECO:0007669"/>
    <property type="project" value="TreeGrafter"/>
</dbReference>
<dbReference type="EC" id="2.7.1.130" evidence="3 13"/>
<dbReference type="NCBIfam" id="TIGR00682">
    <property type="entry name" value="lpxK"/>
    <property type="match status" value="1"/>
</dbReference>
<gene>
    <name evidence="13" type="primary">lpxK</name>
    <name evidence="14" type="ordered locus">Lbys_0735</name>
</gene>
<comment type="catalytic activity">
    <reaction evidence="13">
        <text>a lipid A disaccharide + ATP = a lipid IVA + ADP + H(+)</text>
        <dbReference type="Rhea" id="RHEA:67840"/>
        <dbReference type="ChEBI" id="CHEBI:15378"/>
        <dbReference type="ChEBI" id="CHEBI:30616"/>
        <dbReference type="ChEBI" id="CHEBI:176343"/>
        <dbReference type="ChEBI" id="CHEBI:176425"/>
        <dbReference type="ChEBI" id="CHEBI:456216"/>
        <dbReference type="EC" id="2.7.1.130"/>
    </reaction>
</comment>
<evidence type="ECO:0000256" key="4">
    <source>
        <dbReference type="ARBA" id="ARBA00016436"/>
    </source>
</evidence>
<dbReference type="STRING" id="649349.Lbys_0735"/>
<dbReference type="AlphaFoldDB" id="E4RQ12"/>
<keyword evidence="9 13" id="KW-0418">Kinase</keyword>
<dbReference type="OrthoDB" id="9766423at2"/>
<dbReference type="SUPFAM" id="SSF52540">
    <property type="entry name" value="P-loop containing nucleoside triphosphate hydrolases"/>
    <property type="match status" value="1"/>
</dbReference>
<protein>
    <recommendedName>
        <fullName evidence="4 13">Tetraacyldisaccharide 4'-kinase</fullName>
        <ecNumber evidence="3 13">2.7.1.130</ecNumber>
    </recommendedName>
    <alternativeName>
        <fullName evidence="12 13">Lipid A 4'-kinase</fullName>
    </alternativeName>
</protein>
<dbReference type="GO" id="GO:0005524">
    <property type="term" value="F:ATP binding"/>
    <property type="evidence" value="ECO:0007669"/>
    <property type="project" value="UniProtKB-UniRule"/>
</dbReference>
<dbReference type="EMBL" id="CP002305">
    <property type="protein sequence ID" value="ADQ16495.1"/>
    <property type="molecule type" value="Genomic_DNA"/>
</dbReference>
<keyword evidence="11 13" id="KW-0443">Lipid metabolism</keyword>
<dbReference type="HOGENOM" id="CLU_038816_6_0_10"/>
<evidence type="ECO:0000256" key="1">
    <source>
        <dbReference type="ARBA" id="ARBA00002274"/>
    </source>
</evidence>
<dbReference type="InterPro" id="IPR027417">
    <property type="entry name" value="P-loop_NTPase"/>
</dbReference>
<keyword evidence="10 13" id="KW-0067">ATP-binding</keyword>
<dbReference type="RefSeq" id="WP_013407547.1">
    <property type="nucleotide sequence ID" value="NC_014655.1"/>
</dbReference>
<comment type="similarity">
    <text evidence="13">Belongs to the LpxK family.</text>
</comment>
<evidence type="ECO:0000256" key="6">
    <source>
        <dbReference type="ARBA" id="ARBA00022556"/>
    </source>
</evidence>